<dbReference type="InterPro" id="IPR026059">
    <property type="entry name" value="Rab3GAP2"/>
</dbReference>
<name>A0AAN9A4E0_HALRR</name>
<evidence type="ECO:0000313" key="2">
    <source>
        <dbReference type="EMBL" id="KAK7080271.1"/>
    </source>
</evidence>
<reference evidence="2 3" key="1">
    <citation type="submission" date="2023-11" db="EMBL/GenBank/DDBJ databases">
        <title>Halocaridina rubra genome assembly.</title>
        <authorList>
            <person name="Smith C."/>
        </authorList>
    </citation>
    <scope>NUCLEOTIDE SEQUENCE [LARGE SCALE GENOMIC DNA]</scope>
    <source>
        <strain evidence="2">EP-1</strain>
        <tissue evidence="2">Whole</tissue>
    </source>
</reference>
<keyword evidence="3" id="KW-1185">Reference proteome</keyword>
<protein>
    <submittedName>
        <fullName evidence="2">Rab3 GTPase-activating protein non-catalytic subunit</fullName>
    </submittedName>
</protein>
<gene>
    <name evidence="2" type="primary">RAB3GAP2_3</name>
    <name evidence="2" type="ORF">SK128_017869</name>
</gene>
<dbReference type="EMBL" id="JAXCGZ010006015">
    <property type="protein sequence ID" value="KAK7080271.1"/>
    <property type="molecule type" value="Genomic_DNA"/>
</dbReference>
<evidence type="ECO:0000313" key="3">
    <source>
        <dbReference type="Proteomes" id="UP001381693"/>
    </source>
</evidence>
<dbReference type="Proteomes" id="UP001381693">
    <property type="component" value="Unassembled WGS sequence"/>
</dbReference>
<dbReference type="PANTHER" id="PTHR12472">
    <property type="entry name" value="RAB3-GAP REGULATORY DOMAIN"/>
    <property type="match status" value="1"/>
</dbReference>
<dbReference type="InterPro" id="IPR032839">
    <property type="entry name" value="RAB3GAP_N"/>
</dbReference>
<dbReference type="PANTHER" id="PTHR12472:SF0">
    <property type="entry name" value="RAB3 GTPASE-ACTIVATING PROTEIN NON-CATALYTIC SUBUNIT"/>
    <property type="match status" value="1"/>
</dbReference>
<dbReference type="Pfam" id="PF14655">
    <property type="entry name" value="RAB3GAP2_N"/>
    <property type="match status" value="1"/>
</dbReference>
<organism evidence="2 3">
    <name type="scientific">Halocaridina rubra</name>
    <name type="common">Hawaiian red shrimp</name>
    <dbReference type="NCBI Taxonomy" id="373956"/>
    <lineage>
        <taxon>Eukaryota</taxon>
        <taxon>Metazoa</taxon>
        <taxon>Ecdysozoa</taxon>
        <taxon>Arthropoda</taxon>
        <taxon>Crustacea</taxon>
        <taxon>Multicrustacea</taxon>
        <taxon>Malacostraca</taxon>
        <taxon>Eumalacostraca</taxon>
        <taxon>Eucarida</taxon>
        <taxon>Decapoda</taxon>
        <taxon>Pleocyemata</taxon>
        <taxon>Caridea</taxon>
        <taxon>Atyoidea</taxon>
        <taxon>Atyidae</taxon>
        <taxon>Halocaridina</taxon>
    </lineage>
</organism>
<accession>A0AAN9A4E0</accession>
<evidence type="ECO:0000259" key="1">
    <source>
        <dbReference type="Pfam" id="PF14655"/>
    </source>
</evidence>
<feature type="domain" description="Rab3-GAP regulatory subunit N-terminal" evidence="1">
    <location>
        <begin position="1"/>
        <end position="107"/>
    </location>
</feature>
<dbReference type="AlphaFoldDB" id="A0AAN9A4E0"/>
<comment type="caution">
    <text evidence="2">The sequence shown here is derived from an EMBL/GenBank/DDBJ whole genome shotgun (WGS) entry which is preliminary data.</text>
</comment>
<feature type="non-terminal residue" evidence="2">
    <location>
        <position position="226"/>
    </location>
</feature>
<sequence length="226" mass="25138">MRSSIPDKRRTGLSVSLAPGRRLAAVTDDFGRVTVVDVQRGATIRMWKGYRDADCGWEDVEGDWGGLKRRVSFLLIYAPRRGLLEVWTPQQGPRVAAFNVPKYSRLIYTPHTLLGVNSVRGVRCKVFPVIFITPDGVISEISVPFHLALGGKTSKRARDLHLLKTLKSQLKNGSEEEVMATISEIKTLGVRKQVITTFIMSQYLSASLLQGVVEFYKPIYGDAGES</sequence>
<proteinExistence type="predicted"/>